<sequence>MIRLDGTYTPLSPVLGLRAFLFSACFFVEKVPIESLNSTRSPFLSDCFISLKMIFNSFSKSLDKKFT</sequence>
<accession>A0A382JJK2</accession>
<protein>
    <submittedName>
        <fullName evidence="1">Uncharacterized protein</fullName>
    </submittedName>
</protein>
<gene>
    <name evidence="1" type="ORF">METZ01_LOCUS264733</name>
</gene>
<evidence type="ECO:0000313" key="1">
    <source>
        <dbReference type="EMBL" id="SVC11879.1"/>
    </source>
</evidence>
<dbReference type="AlphaFoldDB" id="A0A382JJK2"/>
<dbReference type="EMBL" id="UINC01074561">
    <property type="protein sequence ID" value="SVC11879.1"/>
    <property type="molecule type" value="Genomic_DNA"/>
</dbReference>
<organism evidence="1">
    <name type="scientific">marine metagenome</name>
    <dbReference type="NCBI Taxonomy" id="408172"/>
    <lineage>
        <taxon>unclassified sequences</taxon>
        <taxon>metagenomes</taxon>
        <taxon>ecological metagenomes</taxon>
    </lineage>
</organism>
<name>A0A382JJK2_9ZZZZ</name>
<reference evidence="1" key="1">
    <citation type="submission" date="2018-05" db="EMBL/GenBank/DDBJ databases">
        <authorList>
            <person name="Lanie J.A."/>
            <person name="Ng W.-L."/>
            <person name="Kazmierczak K.M."/>
            <person name="Andrzejewski T.M."/>
            <person name="Davidsen T.M."/>
            <person name="Wayne K.J."/>
            <person name="Tettelin H."/>
            <person name="Glass J.I."/>
            <person name="Rusch D."/>
            <person name="Podicherti R."/>
            <person name="Tsui H.-C.T."/>
            <person name="Winkler M.E."/>
        </authorList>
    </citation>
    <scope>NUCLEOTIDE SEQUENCE</scope>
</reference>
<proteinExistence type="predicted"/>